<gene>
    <name evidence="3" type="ORF">SEMRO_672_G185130.1</name>
</gene>
<name>A0A9N8E4X8_9STRA</name>
<accession>A0A9N8E4X8</accession>
<dbReference type="SMART" id="SM00385">
    <property type="entry name" value="CYCLIN"/>
    <property type="match status" value="1"/>
</dbReference>
<proteinExistence type="inferred from homology"/>
<evidence type="ECO:0000259" key="2">
    <source>
        <dbReference type="SMART" id="SM00385"/>
    </source>
</evidence>
<dbReference type="InterPro" id="IPR013763">
    <property type="entry name" value="Cyclin-like_dom"/>
</dbReference>
<dbReference type="Proteomes" id="UP001153069">
    <property type="component" value="Unassembled WGS sequence"/>
</dbReference>
<dbReference type="EMBL" id="CAICTM010000671">
    <property type="protein sequence ID" value="CAB9514761.1"/>
    <property type="molecule type" value="Genomic_DNA"/>
</dbReference>
<dbReference type="SUPFAM" id="SSF47954">
    <property type="entry name" value="Cyclin-like"/>
    <property type="match status" value="1"/>
</dbReference>
<keyword evidence="4" id="KW-1185">Reference proteome</keyword>
<sequence>MCHQEEHGYSCSDYLRQYNHVAPGPKKKIAVDGEVRAKLVEWCYSIVDFCKFNRETVAISISYLDRFLLSELGLVTLQEPTIYQLAAMTSLYTAIKIHEPEAMDPELVSNLSHGAYTIEQVEAMEYAILQAIDWRVNTPTALAFVRHFLDLLPNKVLDKATKAAAYDLAINQTEVAVREYKFVTVNASAVAYVSLMNSLESLCIDSKTYDYVCRVLSKVSNIDPGAKNVLEMHKYLYPHVSDHHHLSIEEMQRRAANHRAAKAEAAVAGMKSPKTQTAVAAAPKKALEQHRAAFFGLSPCSTFDSFPSRS</sequence>
<dbReference type="Gene3D" id="1.10.472.10">
    <property type="entry name" value="Cyclin-like"/>
    <property type="match status" value="2"/>
</dbReference>
<dbReference type="InterPro" id="IPR036915">
    <property type="entry name" value="Cyclin-like_sf"/>
</dbReference>
<comment type="similarity">
    <text evidence="1">Belongs to the cyclin family.</text>
</comment>
<keyword evidence="1" id="KW-0195">Cyclin</keyword>
<feature type="domain" description="Cyclin-like" evidence="2">
    <location>
        <begin position="44"/>
        <end position="130"/>
    </location>
</feature>
<dbReference type="AlphaFoldDB" id="A0A9N8E4X8"/>
<dbReference type="OrthoDB" id="64224at2759"/>
<dbReference type="FunFam" id="1.10.472.10:FF:000093">
    <property type="entry name" value="Predicted protein"/>
    <property type="match status" value="1"/>
</dbReference>
<comment type="caution">
    <text evidence="3">The sequence shown here is derived from an EMBL/GenBank/DDBJ whole genome shotgun (WGS) entry which is preliminary data.</text>
</comment>
<organism evidence="3 4">
    <name type="scientific">Seminavis robusta</name>
    <dbReference type="NCBI Taxonomy" id="568900"/>
    <lineage>
        <taxon>Eukaryota</taxon>
        <taxon>Sar</taxon>
        <taxon>Stramenopiles</taxon>
        <taxon>Ochrophyta</taxon>
        <taxon>Bacillariophyta</taxon>
        <taxon>Bacillariophyceae</taxon>
        <taxon>Bacillariophycidae</taxon>
        <taxon>Naviculales</taxon>
        <taxon>Naviculaceae</taxon>
        <taxon>Seminavis</taxon>
    </lineage>
</organism>
<evidence type="ECO:0000256" key="1">
    <source>
        <dbReference type="RuleBase" id="RU000383"/>
    </source>
</evidence>
<dbReference type="InterPro" id="IPR039361">
    <property type="entry name" value="Cyclin"/>
</dbReference>
<evidence type="ECO:0000313" key="4">
    <source>
        <dbReference type="Proteomes" id="UP001153069"/>
    </source>
</evidence>
<dbReference type="Pfam" id="PF00134">
    <property type="entry name" value="Cyclin_N"/>
    <property type="match status" value="1"/>
</dbReference>
<protein>
    <submittedName>
        <fullName evidence="3">Diatom-specific cyclin</fullName>
    </submittedName>
</protein>
<evidence type="ECO:0000313" key="3">
    <source>
        <dbReference type="EMBL" id="CAB9514761.1"/>
    </source>
</evidence>
<dbReference type="PANTHER" id="PTHR10177">
    <property type="entry name" value="CYCLINS"/>
    <property type="match status" value="1"/>
</dbReference>
<dbReference type="InterPro" id="IPR006671">
    <property type="entry name" value="Cyclin_N"/>
</dbReference>
<reference evidence="3" key="1">
    <citation type="submission" date="2020-06" db="EMBL/GenBank/DDBJ databases">
        <authorList>
            <consortium name="Plant Systems Biology data submission"/>
        </authorList>
    </citation>
    <scope>NUCLEOTIDE SEQUENCE</scope>
    <source>
        <strain evidence="3">D6</strain>
    </source>
</reference>